<dbReference type="NCBIfam" id="NF005232">
    <property type="entry name" value="PRK06733.1"/>
    <property type="match status" value="1"/>
</dbReference>
<dbReference type="Gene3D" id="2.30.110.10">
    <property type="entry name" value="Electron Transport, Fmn-binding Protein, Chain A"/>
    <property type="match status" value="1"/>
</dbReference>
<dbReference type="InterPro" id="IPR011576">
    <property type="entry name" value="Pyridox_Oxase_N"/>
</dbReference>
<protein>
    <recommendedName>
        <fullName evidence="1">Pyridoxamine 5'-phosphate oxidase N-terminal domain-containing protein</fullName>
    </recommendedName>
</protein>
<dbReference type="PATRIC" id="fig|220754.4.peg.1765"/>
<evidence type="ECO:0000313" key="2">
    <source>
        <dbReference type="EMBL" id="KIL47579.1"/>
    </source>
</evidence>
<evidence type="ECO:0000313" key="3">
    <source>
        <dbReference type="Proteomes" id="UP000031972"/>
    </source>
</evidence>
<dbReference type="SUPFAM" id="SSF50475">
    <property type="entry name" value="FMN-binding split barrel"/>
    <property type="match status" value="1"/>
</dbReference>
<dbReference type="EMBL" id="JXRR01000014">
    <property type="protein sequence ID" value="KIL47579.1"/>
    <property type="molecule type" value="Genomic_DNA"/>
</dbReference>
<dbReference type="Pfam" id="PF01243">
    <property type="entry name" value="PNPOx_N"/>
    <property type="match status" value="1"/>
</dbReference>
<keyword evidence="3" id="KW-1185">Reference proteome</keyword>
<gene>
    <name evidence="2" type="ORF">KR50_17460</name>
</gene>
<feature type="domain" description="Pyridoxamine 5'-phosphate oxidase N-terminal" evidence="1">
    <location>
        <begin position="12"/>
        <end position="91"/>
    </location>
</feature>
<reference evidence="2 3" key="1">
    <citation type="submission" date="2015-01" db="EMBL/GenBank/DDBJ databases">
        <title>Jeotgalibacillus campisalis genome sequencing.</title>
        <authorList>
            <person name="Goh K.M."/>
            <person name="Chan K.-G."/>
            <person name="Yaakop A.S."/>
            <person name="Ee R."/>
            <person name="Gan H.M."/>
            <person name="Chan C.S."/>
        </authorList>
    </citation>
    <scope>NUCLEOTIDE SEQUENCE [LARGE SCALE GENOMIC DNA]</scope>
    <source>
        <strain evidence="2 3">SF-57</strain>
    </source>
</reference>
<proteinExistence type="predicted"/>
<comment type="caution">
    <text evidence="2">The sequence shown here is derived from an EMBL/GenBank/DDBJ whole genome shotgun (WGS) entry which is preliminary data.</text>
</comment>
<dbReference type="InterPro" id="IPR012349">
    <property type="entry name" value="Split_barrel_FMN-bd"/>
</dbReference>
<dbReference type="AlphaFoldDB" id="A0A0C2S0L3"/>
<accession>A0A0C2S0L3</accession>
<organism evidence="2 3">
    <name type="scientific">Jeotgalibacillus campisalis</name>
    <dbReference type="NCBI Taxonomy" id="220754"/>
    <lineage>
        <taxon>Bacteria</taxon>
        <taxon>Bacillati</taxon>
        <taxon>Bacillota</taxon>
        <taxon>Bacilli</taxon>
        <taxon>Bacillales</taxon>
        <taxon>Caryophanaceae</taxon>
        <taxon>Jeotgalibacillus</taxon>
    </lineage>
</organism>
<name>A0A0C2S0L3_9BACL</name>
<evidence type="ECO:0000259" key="1">
    <source>
        <dbReference type="Pfam" id="PF01243"/>
    </source>
</evidence>
<dbReference type="RefSeq" id="WP_041057222.1">
    <property type="nucleotide sequence ID" value="NZ_JXRR01000014.1"/>
</dbReference>
<dbReference type="OrthoDB" id="2381603at2"/>
<dbReference type="Proteomes" id="UP000031972">
    <property type="component" value="Unassembled WGS sequence"/>
</dbReference>
<sequence>MANRIESKLIPALFEELLNERFVQIASIDHETGGPMINALSWVHAKDESVILFAVDKRSRIISNIEKNPLIALNIIANETCYSISGSAHTAGRSSGEVPIELAIVRLAIKEVRDIMFYGAKIVEEPKFDKTYDQEAAEKLDAQVMNDLKKH</sequence>